<dbReference type="AlphaFoldDB" id="A0AAN7BIL8"/>
<evidence type="ECO:0000313" key="3">
    <source>
        <dbReference type="Proteomes" id="UP001301958"/>
    </source>
</evidence>
<sequence>MEPLNNLPLVFERLYDETASPLDDKAAPQSPGIWEEALRAEANMERQHSTALNPSTPPLSPSIWEEALLAETNLEHQYHDSTPLSPKSRAHLKRKAKHDDPDDVFKPVDNATTSTSPTPSDRKHALARSLRYSAKRKYRIAPAKVFLRTKEDYDKYQKEGRRTIDFNIKFEQKRLNWPERSPEFEGFIRKKLLKRRKVTEVDAMKWRRDGEL</sequence>
<proteinExistence type="predicted"/>
<protein>
    <submittedName>
        <fullName evidence="2">Uncharacterized protein</fullName>
    </submittedName>
</protein>
<dbReference type="Proteomes" id="UP001301958">
    <property type="component" value="Unassembled WGS sequence"/>
</dbReference>
<gene>
    <name evidence="2" type="ORF">QBC38DRAFT_548017</name>
</gene>
<feature type="compositionally biased region" description="Polar residues" evidence="1">
    <location>
        <begin position="110"/>
        <end position="119"/>
    </location>
</feature>
<keyword evidence="3" id="KW-1185">Reference proteome</keyword>
<feature type="region of interest" description="Disordered" evidence="1">
    <location>
        <begin position="74"/>
        <end position="123"/>
    </location>
</feature>
<organism evidence="2 3">
    <name type="scientific">Podospora fimiseda</name>
    <dbReference type="NCBI Taxonomy" id="252190"/>
    <lineage>
        <taxon>Eukaryota</taxon>
        <taxon>Fungi</taxon>
        <taxon>Dikarya</taxon>
        <taxon>Ascomycota</taxon>
        <taxon>Pezizomycotina</taxon>
        <taxon>Sordariomycetes</taxon>
        <taxon>Sordariomycetidae</taxon>
        <taxon>Sordariales</taxon>
        <taxon>Podosporaceae</taxon>
        <taxon>Podospora</taxon>
    </lineage>
</organism>
<dbReference type="EMBL" id="MU865407">
    <property type="protein sequence ID" value="KAK4223977.1"/>
    <property type="molecule type" value="Genomic_DNA"/>
</dbReference>
<comment type="caution">
    <text evidence="2">The sequence shown here is derived from an EMBL/GenBank/DDBJ whole genome shotgun (WGS) entry which is preliminary data.</text>
</comment>
<evidence type="ECO:0000313" key="2">
    <source>
        <dbReference type="EMBL" id="KAK4223977.1"/>
    </source>
</evidence>
<reference evidence="2" key="2">
    <citation type="submission" date="2023-05" db="EMBL/GenBank/DDBJ databases">
        <authorList>
            <consortium name="Lawrence Berkeley National Laboratory"/>
            <person name="Steindorff A."/>
            <person name="Hensen N."/>
            <person name="Bonometti L."/>
            <person name="Westerberg I."/>
            <person name="Brannstrom I.O."/>
            <person name="Guillou S."/>
            <person name="Cros-Aarteil S."/>
            <person name="Calhoun S."/>
            <person name="Haridas S."/>
            <person name="Kuo A."/>
            <person name="Mondo S."/>
            <person name="Pangilinan J."/>
            <person name="Riley R."/>
            <person name="Labutti K."/>
            <person name="Andreopoulos B."/>
            <person name="Lipzen A."/>
            <person name="Chen C."/>
            <person name="Yanf M."/>
            <person name="Daum C."/>
            <person name="Ng V."/>
            <person name="Clum A."/>
            <person name="Ohm R."/>
            <person name="Martin F."/>
            <person name="Silar P."/>
            <person name="Natvig D."/>
            <person name="Lalanne C."/>
            <person name="Gautier V."/>
            <person name="Ament-Velasquez S.L."/>
            <person name="Kruys A."/>
            <person name="Hutchinson M.I."/>
            <person name="Powell A.J."/>
            <person name="Barry K."/>
            <person name="Miller A.N."/>
            <person name="Grigoriev I.V."/>
            <person name="Debuchy R."/>
            <person name="Gladieux P."/>
            <person name="Thoren M.H."/>
            <person name="Johannesson H."/>
        </authorList>
    </citation>
    <scope>NUCLEOTIDE SEQUENCE</scope>
    <source>
        <strain evidence="2">CBS 990.96</strain>
    </source>
</reference>
<feature type="compositionally biased region" description="Basic and acidic residues" evidence="1">
    <location>
        <begin position="97"/>
        <end position="106"/>
    </location>
</feature>
<accession>A0AAN7BIL8</accession>
<evidence type="ECO:0000256" key="1">
    <source>
        <dbReference type="SAM" id="MobiDB-lite"/>
    </source>
</evidence>
<reference evidence="2" key="1">
    <citation type="journal article" date="2023" name="Mol. Phylogenet. Evol.">
        <title>Genome-scale phylogeny and comparative genomics of the fungal order Sordariales.</title>
        <authorList>
            <person name="Hensen N."/>
            <person name="Bonometti L."/>
            <person name="Westerberg I."/>
            <person name="Brannstrom I.O."/>
            <person name="Guillou S."/>
            <person name="Cros-Aarteil S."/>
            <person name="Calhoun S."/>
            <person name="Haridas S."/>
            <person name="Kuo A."/>
            <person name="Mondo S."/>
            <person name="Pangilinan J."/>
            <person name="Riley R."/>
            <person name="LaButti K."/>
            <person name="Andreopoulos B."/>
            <person name="Lipzen A."/>
            <person name="Chen C."/>
            <person name="Yan M."/>
            <person name="Daum C."/>
            <person name="Ng V."/>
            <person name="Clum A."/>
            <person name="Steindorff A."/>
            <person name="Ohm R.A."/>
            <person name="Martin F."/>
            <person name="Silar P."/>
            <person name="Natvig D.O."/>
            <person name="Lalanne C."/>
            <person name="Gautier V."/>
            <person name="Ament-Velasquez S.L."/>
            <person name="Kruys A."/>
            <person name="Hutchinson M.I."/>
            <person name="Powell A.J."/>
            <person name="Barry K."/>
            <person name="Miller A.N."/>
            <person name="Grigoriev I.V."/>
            <person name="Debuchy R."/>
            <person name="Gladieux P."/>
            <person name="Hiltunen Thoren M."/>
            <person name="Johannesson H."/>
        </authorList>
    </citation>
    <scope>NUCLEOTIDE SEQUENCE</scope>
    <source>
        <strain evidence="2">CBS 990.96</strain>
    </source>
</reference>
<name>A0AAN7BIL8_9PEZI</name>